<evidence type="ECO:0000256" key="7">
    <source>
        <dbReference type="PROSITE-ProRule" id="PRU01379"/>
    </source>
</evidence>
<accession>A0ABS8C4L1</accession>
<organism evidence="10 11">
    <name type="scientific">Alishewanella maricola</name>
    <dbReference type="NCBI Taxonomy" id="2795740"/>
    <lineage>
        <taxon>Bacteria</taxon>
        <taxon>Pseudomonadati</taxon>
        <taxon>Pseudomonadota</taxon>
        <taxon>Gammaproteobacteria</taxon>
        <taxon>Alteromonadales</taxon>
        <taxon>Alteromonadaceae</taxon>
        <taxon>Alishewanella</taxon>
    </lineage>
</organism>
<dbReference type="SUPFAM" id="SSF53187">
    <property type="entry name" value="Zn-dependent exopeptidases"/>
    <property type="match status" value="1"/>
</dbReference>
<keyword evidence="4" id="KW-0378">Hydrolase</keyword>
<dbReference type="PANTHER" id="PTHR11705">
    <property type="entry name" value="PROTEASE FAMILY M14 CARBOXYPEPTIDASE A,B"/>
    <property type="match status" value="1"/>
</dbReference>
<keyword evidence="3" id="KW-0645">Protease</keyword>
<evidence type="ECO:0000256" key="1">
    <source>
        <dbReference type="ARBA" id="ARBA00001947"/>
    </source>
</evidence>
<evidence type="ECO:0000259" key="9">
    <source>
        <dbReference type="PROSITE" id="PS52035"/>
    </source>
</evidence>
<reference evidence="10 11" key="1">
    <citation type="submission" date="2021-10" db="EMBL/GenBank/DDBJ databases">
        <title>Alishewanella koreense sp. nov. isolated from seawater of southwestern coast in South Korea and the proposal for the reclassification of Rheinheimera perlucida and Rheinheimera tuosuensis as Arsukibacterium perlucida and Arsukibacterium tuosuensis.</title>
        <authorList>
            <person name="Kim K.H."/>
            <person name="Ruan W."/>
            <person name="Kim K.R."/>
            <person name="Baek J.H."/>
            <person name="Jeon C.O."/>
        </authorList>
    </citation>
    <scope>NUCLEOTIDE SEQUENCE [LARGE SCALE GENOMIC DNA]</scope>
    <source>
        <strain evidence="10 11">16-MA</strain>
    </source>
</reference>
<sequence>MKKLATIILFFAVWQVQANYFNEKVINDVSAPEAVLGFKVGDWHARHDQIQRYFEVVAAQSDRAQLEVIGKTHEQRPLLQLVVSSPENLANLEQIRLQHLAQVQGNARITADSPVVIWLGYSIHGNEASGANAALVLAHYLTASTNPEVQQWLKQAIILIQPSLNPDGNDRFASWVNMHRGKVAVTDPQHREHIEPWPNGRPNHYWFDLNRDWLLLQHPESQARLVQFHKWQPNIVGDYHEMGTNSTFFFQPGIPSRNYPLTPERNFELTKMMAGFHAQAFNQRGALYYTQESFDDFYIGKGSTYPDINGSVGILFEQASSRGHAQESINGVLAFADAIKNQFDASLSTIRGAVTNRQQLLTYQQAFFESAAQQARSDRAKGYILTESQDQSRLTDLLRLLAQHQITVYPLEQDWQYEQQQFKAGQSYYVPLQQAQYRLLKAAFSTDKSFNDNTFYDVSAWTLPYAYNIDFVQVNREPGRALAEQPWQWQPRAPQQTPEAEGYAYVLNWQDQQAPVMLHAMLAEGLVVRAALGDFTGTTTKGNRGFKAGAMVIPAGLQPHADWFFRLQKIQERFNLPIYTLTTGLNSRGSDLGSSNFTPVTLPQVLVVAGPGVNSTEAGEVWFNLERLAGVSPSMIEPDRLSRVNLNRYTHIIVPDGNYRSWSEADINRLRQWTMQGGILWGHKGGATLLAQAKLLQAAVWTADDMAELIPANELTYADKEALAGKRRIAGAIFNAELDLSHPLTFGLNRKDMPLFKNSNVLLQPSKAPFVNVAKYSAEPHLAGYTAAEYVPRIAEGAALVAHNLGRGRVIGMTDNPVFRGYFQGSSRLLVNALYLGHGFSANAEDEEDDE</sequence>
<dbReference type="RefSeq" id="WP_226751331.1">
    <property type="nucleotide sequence ID" value="NZ_JAEINI020000006.1"/>
</dbReference>
<evidence type="ECO:0000256" key="3">
    <source>
        <dbReference type="ARBA" id="ARBA00022670"/>
    </source>
</evidence>
<evidence type="ECO:0000313" key="10">
    <source>
        <dbReference type="EMBL" id="MCB5227267.1"/>
    </source>
</evidence>
<dbReference type="CDD" id="cd01653">
    <property type="entry name" value="GATase1"/>
    <property type="match status" value="1"/>
</dbReference>
<dbReference type="PANTHER" id="PTHR11705:SF143">
    <property type="entry name" value="SLL0236 PROTEIN"/>
    <property type="match status" value="1"/>
</dbReference>
<keyword evidence="11" id="KW-1185">Reference proteome</keyword>
<comment type="caution">
    <text evidence="7">Lacks conserved residue(s) required for the propagation of feature annotation.</text>
</comment>
<evidence type="ECO:0000256" key="6">
    <source>
        <dbReference type="ARBA" id="ARBA00023049"/>
    </source>
</evidence>
<comment type="similarity">
    <text evidence="2 7">Belongs to the peptidase M14 family.</text>
</comment>
<feature type="signal peptide" evidence="8">
    <location>
        <begin position="1"/>
        <end position="18"/>
    </location>
</feature>
<dbReference type="InterPro" id="IPR029062">
    <property type="entry name" value="Class_I_gatase-like"/>
</dbReference>
<evidence type="ECO:0000256" key="8">
    <source>
        <dbReference type="SAM" id="SignalP"/>
    </source>
</evidence>
<keyword evidence="6" id="KW-0482">Metalloprotease</keyword>
<dbReference type="Proteomes" id="UP000633814">
    <property type="component" value="Unassembled WGS sequence"/>
</dbReference>
<feature type="domain" description="Peptidase M14" evidence="9">
    <location>
        <begin position="43"/>
        <end position="339"/>
    </location>
</feature>
<dbReference type="InterPro" id="IPR000834">
    <property type="entry name" value="Peptidase_M14"/>
</dbReference>
<gene>
    <name evidence="10" type="ORF">JAO78_010625</name>
</gene>
<evidence type="ECO:0000256" key="4">
    <source>
        <dbReference type="ARBA" id="ARBA00022801"/>
    </source>
</evidence>
<dbReference type="PROSITE" id="PS52035">
    <property type="entry name" value="PEPTIDASE_M14"/>
    <property type="match status" value="1"/>
</dbReference>
<name>A0ABS8C4L1_9ALTE</name>
<keyword evidence="8" id="KW-0732">Signal</keyword>
<dbReference type="Pfam" id="PF00246">
    <property type="entry name" value="Peptidase_M14"/>
    <property type="match status" value="1"/>
</dbReference>
<evidence type="ECO:0000256" key="2">
    <source>
        <dbReference type="ARBA" id="ARBA00005988"/>
    </source>
</evidence>
<proteinExistence type="inferred from homology"/>
<dbReference type="Gene3D" id="3.40.630.10">
    <property type="entry name" value="Zn peptidases"/>
    <property type="match status" value="1"/>
</dbReference>
<dbReference type="EMBL" id="JAEINI020000006">
    <property type="protein sequence ID" value="MCB5227267.1"/>
    <property type="molecule type" value="Genomic_DNA"/>
</dbReference>
<comment type="caution">
    <text evidence="10">The sequence shown here is derived from an EMBL/GenBank/DDBJ whole genome shotgun (WGS) entry which is preliminary data.</text>
</comment>
<dbReference type="SMART" id="SM00631">
    <property type="entry name" value="Zn_pept"/>
    <property type="match status" value="1"/>
</dbReference>
<evidence type="ECO:0000256" key="5">
    <source>
        <dbReference type="ARBA" id="ARBA00022833"/>
    </source>
</evidence>
<protein>
    <submittedName>
        <fullName evidence="10">Peptidase M14</fullName>
    </submittedName>
</protein>
<keyword evidence="5" id="KW-0862">Zinc</keyword>
<dbReference type="SUPFAM" id="SSF52317">
    <property type="entry name" value="Class I glutamine amidotransferase-like"/>
    <property type="match status" value="1"/>
</dbReference>
<comment type="cofactor">
    <cofactor evidence="1">
        <name>Zn(2+)</name>
        <dbReference type="ChEBI" id="CHEBI:29105"/>
    </cofactor>
</comment>
<feature type="chain" id="PRO_5045247224" evidence="8">
    <location>
        <begin position="19"/>
        <end position="851"/>
    </location>
</feature>
<evidence type="ECO:0000313" key="11">
    <source>
        <dbReference type="Proteomes" id="UP000633814"/>
    </source>
</evidence>